<proteinExistence type="predicted"/>
<evidence type="ECO:0000313" key="2">
    <source>
        <dbReference type="EMBL" id="CAG9277236.1"/>
    </source>
</evidence>
<reference evidence="2" key="1">
    <citation type="submission" date="2022-02" db="EMBL/GenBank/DDBJ databases">
        <authorList>
            <person name="Giguere J D."/>
        </authorList>
    </citation>
    <scope>NUCLEOTIDE SEQUENCE</scope>
    <source>
        <strain evidence="2">CCAP 1055/1</strain>
    </source>
</reference>
<keyword evidence="1" id="KW-0472">Membrane</keyword>
<name>A0A8J9SV45_PHATR</name>
<sequence length="357" mass="39440">MRPSGFSLVFAQLFVVTIRDGGIVHGLLKPISANRRCCTLSTARRSSRKTTTVDIPGCNEQVADTVDSQECRSTVRRQSILAIGSAVATVMGSSECRPASAYDIGRRFPAELDASDNDGTFIDGRQRKLEQLQEQDLQRDSPLVLGPLSKLLSSGLWGSALWFLLGSRSNPLVTPLANVLYREDQQEWLKDRNDGLFGDIPLPFLLVLAVVFVALGFGADAMIVALSEGDRNISLQLAGVSLISGGALELGRIASGEKKPTREESDRDELLTEEFDIFAEKRLLQGGNCHRTDVVRSFRRYYAKYRQPDNPECPLSDLEIEQLLRNWGRPRGLEMSSAGFFSGIRINKDADVFVSRI</sequence>
<dbReference type="AlphaFoldDB" id="A0A8J9SV45"/>
<organism evidence="2">
    <name type="scientific">Phaeodactylum tricornutum</name>
    <name type="common">Diatom</name>
    <dbReference type="NCBI Taxonomy" id="2850"/>
    <lineage>
        <taxon>Eukaryota</taxon>
        <taxon>Sar</taxon>
        <taxon>Stramenopiles</taxon>
        <taxon>Ochrophyta</taxon>
        <taxon>Bacillariophyta</taxon>
        <taxon>Bacillariophyceae</taxon>
        <taxon>Bacillariophycidae</taxon>
        <taxon>Naviculales</taxon>
        <taxon>Phaeodactylaceae</taxon>
        <taxon>Phaeodactylum</taxon>
    </lineage>
</organism>
<dbReference type="Proteomes" id="UP000836788">
    <property type="component" value="Chromosome 1"/>
</dbReference>
<evidence type="ECO:0000256" key="1">
    <source>
        <dbReference type="SAM" id="Phobius"/>
    </source>
</evidence>
<keyword evidence="1" id="KW-1133">Transmembrane helix</keyword>
<feature type="transmembrane region" description="Helical" evidence="1">
    <location>
        <begin position="202"/>
        <end position="226"/>
    </location>
</feature>
<accession>A0A8J9SV45</accession>
<gene>
    <name evidence="2" type="ORF">PTTT1_LOCUS3190</name>
</gene>
<dbReference type="EMBL" id="OU594942">
    <property type="protein sequence ID" value="CAG9277236.1"/>
    <property type="molecule type" value="Genomic_DNA"/>
</dbReference>
<protein>
    <submittedName>
        <fullName evidence="2">Uncharacterized protein</fullName>
    </submittedName>
</protein>
<keyword evidence="1" id="KW-0812">Transmembrane</keyword>